<reference evidence="2 3" key="1">
    <citation type="submission" date="2020-04" db="EMBL/GenBank/DDBJ databases">
        <authorList>
            <person name="Hitch T.C.A."/>
            <person name="Wylensek D."/>
            <person name="Clavel T."/>
        </authorList>
    </citation>
    <scope>NUCLEOTIDE SEQUENCE [LARGE SCALE GENOMIC DNA]</scope>
    <source>
        <strain evidence="2 3">WCA-386-APC-2A</strain>
    </source>
</reference>
<dbReference type="AlphaFoldDB" id="A0A848EMU5"/>
<protein>
    <submittedName>
        <fullName evidence="2">Uncharacterized protein</fullName>
    </submittedName>
</protein>
<proteinExistence type="predicted"/>
<gene>
    <name evidence="2" type="ORF">HG933_02280</name>
</gene>
<accession>A0A848EMU5</accession>
<feature type="transmembrane region" description="Helical" evidence="1">
    <location>
        <begin position="68"/>
        <end position="85"/>
    </location>
</feature>
<evidence type="ECO:0000313" key="3">
    <source>
        <dbReference type="Proteomes" id="UP000536773"/>
    </source>
</evidence>
<dbReference type="Proteomes" id="UP000536773">
    <property type="component" value="Unassembled WGS sequence"/>
</dbReference>
<organism evidence="2 3">
    <name type="scientific">Megasphaera elsdenii</name>
    <dbReference type="NCBI Taxonomy" id="907"/>
    <lineage>
        <taxon>Bacteria</taxon>
        <taxon>Bacillati</taxon>
        <taxon>Bacillota</taxon>
        <taxon>Negativicutes</taxon>
        <taxon>Veillonellales</taxon>
        <taxon>Veillonellaceae</taxon>
        <taxon>Megasphaera</taxon>
    </lineage>
</organism>
<dbReference type="EMBL" id="JABBJH010000002">
    <property type="protein sequence ID" value="NMK38231.1"/>
    <property type="molecule type" value="Genomic_DNA"/>
</dbReference>
<keyword evidence="1" id="KW-0812">Transmembrane</keyword>
<keyword evidence="1" id="KW-1133">Transmembrane helix</keyword>
<evidence type="ECO:0000256" key="1">
    <source>
        <dbReference type="SAM" id="Phobius"/>
    </source>
</evidence>
<dbReference type="RefSeq" id="WP_169013143.1">
    <property type="nucleotide sequence ID" value="NZ_JABBJH010000002.1"/>
</dbReference>
<sequence length="91" mass="10547">MDVNFDDIKKDMIDGAKDIVTEQAKQDFVNWVDITVMPNVRDVIDAYIKQVKADSDDETGWSKFRDKFFIPYLVQGALYLINASLKRIQTK</sequence>
<comment type="caution">
    <text evidence="2">The sequence shown here is derived from an EMBL/GenBank/DDBJ whole genome shotgun (WGS) entry which is preliminary data.</text>
</comment>
<keyword evidence="1" id="KW-0472">Membrane</keyword>
<evidence type="ECO:0000313" key="2">
    <source>
        <dbReference type="EMBL" id="NMK38231.1"/>
    </source>
</evidence>
<name>A0A848EMU5_MEGEL</name>